<dbReference type="InterPro" id="IPR007712">
    <property type="entry name" value="RelE/ParE_toxin"/>
</dbReference>
<protein>
    <submittedName>
        <fullName evidence="2">Plasmid stabilization system family protein</fullName>
    </submittedName>
</protein>
<sequence>MEYTLCFSKTSLKNLVKIFANKRKVILEKLEQLRLDPYKTNNNIKKLIGYDAYRLRVGDYRVIYKINQGRLEILVINIDVRGEVYK</sequence>
<dbReference type="Gene3D" id="3.30.2310.20">
    <property type="entry name" value="RelE-like"/>
    <property type="match status" value="1"/>
</dbReference>
<dbReference type="EMBL" id="LAOI01000001">
    <property type="protein sequence ID" value="KJV90573.1"/>
    <property type="molecule type" value="Genomic_DNA"/>
</dbReference>
<dbReference type="PANTHER" id="PTHR38813:SF1">
    <property type="entry name" value="TOXIN RELE1-RELATED"/>
    <property type="match status" value="1"/>
</dbReference>
<dbReference type="Pfam" id="PF05016">
    <property type="entry name" value="ParE_toxin"/>
    <property type="match status" value="1"/>
</dbReference>
<comment type="caution">
    <text evidence="2">The sequence shown here is derived from an EMBL/GenBank/DDBJ whole genome shotgun (WGS) entry which is preliminary data.</text>
</comment>
<dbReference type="RefSeq" id="WP_011478025.1">
    <property type="nucleotide sequence ID" value="NZ_LAOI01000001.1"/>
</dbReference>
<dbReference type="InterPro" id="IPR052747">
    <property type="entry name" value="TA_system_RelE_toxin"/>
</dbReference>
<accession>A0A0F3QDH9</accession>
<dbReference type="Proteomes" id="UP000033661">
    <property type="component" value="Unassembled WGS sequence"/>
</dbReference>
<dbReference type="InterPro" id="IPR035093">
    <property type="entry name" value="RelE/ParE_toxin_dom_sf"/>
</dbReference>
<dbReference type="PATRIC" id="fig|1359193.3.peg.1533"/>
<keyword evidence="3" id="KW-1185">Reference proteome</keyword>
<dbReference type="PANTHER" id="PTHR38813">
    <property type="match status" value="1"/>
</dbReference>
<evidence type="ECO:0000256" key="1">
    <source>
        <dbReference type="ARBA" id="ARBA00022649"/>
    </source>
</evidence>
<proteinExistence type="predicted"/>
<evidence type="ECO:0000313" key="2">
    <source>
        <dbReference type="EMBL" id="KJV90573.1"/>
    </source>
</evidence>
<name>A0A0F3QDH9_RICBE</name>
<organism evidence="2 3">
    <name type="scientific">Rickettsia bellii str. RML An4</name>
    <dbReference type="NCBI Taxonomy" id="1359193"/>
    <lineage>
        <taxon>Bacteria</taxon>
        <taxon>Pseudomonadati</taxon>
        <taxon>Pseudomonadota</taxon>
        <taxon>Alphaproteobacteria</taxon>
        <taxon>Rickettsiales</taxon>
        <taxon>Rickettsiaceae</taxon>
        <taxon>Rickettsieae</taxon>
        <taxon>Rickettsia</taxon>
        <taxon>belli group</taxon>
    </lineage>
</organism>
<dbReference type="AlphaFoldDB" id="A0A0F3QDH9"/>
<keyword evidence="1" id="KW-1277">Toxin-antitoxin system</keyword>
<evidence type="ECO:0000313" key="3">
    <source>
        <dbReference type="Proteomes" id="UP000033661"/>
    </source>
</evidence>
<reference evidence="2 3" key="1">
    <citation type="submission" date="2015-02" db="EMBL/GenBank/DDBJ databases">
        <title>Genome Sequencing of Rickettsiales.</title>
        <authorList>
            <person name="Daugherty S.C."/>
            <person name="Su Q."/>
            <person name="Abolude K."/>
            <person name="Beier-Sexton M."/>
            <person name="Carlyon J.A."/>
            <person name="Carter R."/>
            <person name="Day N.P."/>
            <person name="Dumler S.J."/>
            <person name="Dyachenko V."/>
            <person name="Godinez A."/>
            <person name="Kurtti T.J."/>
            <person name="Lichay M."/>
            <person name="Mullins K.E."/>
            <person name="Ott S."/>
            <person name="Pappas-Brown V."/>
            <person name="Paris D.H."/>
            <person name="Patel P."/>
            <person name="Richards A.L."/>
            <person name="Sadzewicz L."/>
            <person name="Sears K."/>
            <person name="Seidman D."/>
            <person name="Sengamalay N."/>
            <person name="Stenos J."/>
            <person name="Tallon L.J."/>
            <person name="Vincent G."/>
            <person name="Fraser C.M."/>
            <person name="Munderloh U."/>
            <person name="Dunning-Hotopp J.C."/>
        </authorList>
    </citation>
    <scope>NUCLEOTIDE SEQUENCE [LARGE SCALE GENOMIC DNA]</scope>
    <source>
        <strain evidence="2 3">RML An4</strain>
    </source>
</reference>
<gene>
    <name evidence="2" type="ORF">RBEAN4_1581</name>
</gene>
<dbReference type="SUPFAM" id="SSF143011">
    <property type="entry name" value="RelE-like"/>
    <property type="match status" value="1"/>
</dbReference>